<reference evidence="2" key="1">
    <citation type="submission" date="2020-10" db="EMBL/GenBank/DDBJ databases">
        <authorList>
            <person name="Castelo-Branco R."/>
            <person name="Eusebio N."/>
            <person name="Adriana R."/>
            <person name="Vieira A."/>
            <person name="Brugerolle De Fraissinette N."/>
            <person name="Rezende De Castro R."/>
            <person name="Schneider M.P."/>
            <person name="Vasconcelos V."/>
            <person name="Leao P.N."/>
        </authorList>
    </citation>
    <scope>NUCLEOTIDE SEQUENCE</scope>
    <source>
        <strain evidence="2">LEGE 11467</strain>
    </source>
</reference>
<dbReference type="Proteomes" id="UP000621799">
    <property type="component" value="Unassembled WGS sequence"/>
</dbReference>
<sequence>MVISNLDRICTPFSMNPKLSSIIDRKPTIGRIIFTDSASFLLTLGAIASGIFIETIPVGLGLMYFLIKRVRLIQNAFAKGVSVKALIVGKQRAYGAWKLRYRYTYQQKDYESCHQIIRFKAEVRKGETMEAFLNPEQPDTAFLSNFYLG</sequence>
<name>A0A928Z8P2_9CYAN</name>
<gene>
    <name evidence="2" type="ORF">IQ235_18210</name>
</gene>
<evidence type="ECO:0000313" key="2">
    <source>
        <dbReference type="EMBL" id="MBE9042697.1"/>
    </source>
</evidence>
<evidence type="ECO:0000256" key="1">
    <source>
        <dbReference type="SAM" id="Phobius"/>
    </source>
</evidence>
<protein>
    <submittedName>
        <fullName evidence="2">Uncharacterized protein</fullName>
    </submittedName>
</protein>
<comment type="caution">
    <text evidence="2">The sequence shown here is derived from an EMBL/GenBank/DDBJ whole genome shotgun (WGS) entry which is preliminary data.</text>
</comment>
<keyword evidence="3" id="KW-1185">Reference proteome</keyword>
<accession>A0A928Z8P2</accession>
<evidence type="ECO:0000313" key="3">
    <source>
        <dbReference type="Proteomes" id="UP000621799"/>
    </source>
</evidence>
<proteinExistence type="predicted"/>
<keyword evidence="1" id="KW-0812">Transmembrane</keyword>
<keyword evidence="1" id="KW-0472">Membrane</keyword>
<keyword evidence="1" id="KW-1133">Transmembrane helix</keyword>
<dbReference type="AlphaFoldDB" id="A0A928Z8P2"/>
<organism evidence="2 3">
    <name type="scientific">Zarconia navalis LEGE 11467</name>
    <dbReference type="NCBI Taxonomy" id="1828826"/>
    <lineage>
        <taxon>Bacteria</taxon>
        <taxon>Bacillati</taxon>
        <taxon>Cyanobacteriota</taxon>
        <taxon>Cyanophyceae</taxon>
        <taxon>Oscillatoriophycideae</taxon>
        <taxon>Oscillatoriales</taxon>
        <taxon>Oscillatoriales incertae sedis</taxon>
        <taxon>Zarconia</taxon>
        <taxon>Zarconia navalis</taxon>
    </lineage>
</organism>
<feature type="transmembrane region" description="Helical" evidence="1">
    <location>
        <begin position="40"/>
        <end position="67"/>
    </location>
</feature>
<dbReference type="EMBL" id="JADEXN010000414">
    <property type="protein sequence ID" value="MBE9042697.1"/>
    <property type="molecule type" value="Genomic_DNA"/>
</dbReference>